<dbReference type="EMBL" id="DQ889456">
    <property type="protein sequence ID" value="ABI53766.1"/>
    <property type="molecule type" value="Genomic_DNA"/>
</dbReference>
<evidence type="ECO:0000256" key="9">
    <source>
        <dbReference type="ARBA" id="ARBA00049551"/>
    </source>
</evidence>
<comment type="catalytic activity">
    <reaction evidence="9 10">
        <text>a ubiquinone + NADH + 5 H(+)(in) = a ubiquinol + NAD(+) + 4 H(+)(out)</text>
        <dbReference type="Rhea" id="RHEA:29091"/>
        <dbReference type="Rhea" id="RHEA-COMP:9565"/>
        <dbReference type="Rhea" id="RHEA-COMP:9566"/>
        <dbReference type="ChEBI" id="CHEBI:15378"/>
        <dbReference type="ChEBI" id="CHEBI:16389"/>
        <dbReference type="ChEBI" id="CHEBI:17976"/>
        <dbReference type="ChEBI" id="CHEBI:57540"/>
        <dbReference type="ChEBI" id="CHEBI:57945"/>
        <dbReference type="EC" id="7.1.1.2"/>
    </reaction>
</comment>
<feature type="domain" description="NADH:quinone oxidoreductase/Mrp antiporter transmembrane" evidence="11">
    <location>
        <begin position="156"/>
        <end position="441"/>
    </location>
</feature>
<comment type="subcellular location">
    <subcellularLocation>
        <location evidence="2">Membrane</location>
        <topology evidence="2">Multi-pass membrane protein</topology>
    </subcellularLocation>
    <subcellularLocation>
        <location evidence="10">Mitochondrion membrane</location>
        <topology evidence="10">Multi-pass membrane protein</topology>
    </subcellularLocation>
</comment>
<dbReference type="InterPro" id="IPR001750">
    <property type="entry name" value="ND/Mrp_TM"/>
</dbReference>
<dbReference type="GO" id="GO:0048039">
    <property type="term" value="F:ubiquinone binding"/>
    <property type="evidence" value="ECO:0007669"/>
    <property type="project" value="TreeGrafter"/>
</dbReference>
<evidence type="ECO:0000256" key="6">
    <source>
        <dbReference type="ARBA" id="ARBA00022692"/>
    </source>
</evidence>
<name>A2T418_9METZ</name>
<feature type="transmembrane region" description="Helical" evidence="10">
    <location>
        <begin position="107"/>
        <end position="125"/>
    </location>
</feature>
<evidence type="ECO:0000256" key="2">
    <source>
        <dbReference type="ARBA" id="ARBA00004141"/>
    </source>
</evidence>
<evidence type="ECO:0000256" key="5">
    <source>
        <dbReference type="ARBA" id="ARBA00021006"/>
    </source>
</evidence>
<dbReference type="NCBIfam" id="TIGR01972">
    <property type="entry name" value="NDH_I_M"/>
    <property type="match status" value="1"/>
</dbReference>
<keyword evidence="6 10" id="KW-0812">Transmembrane</keyword>
<dbReference type="PANTHER" id="PTHR43507">
    <property type="entry name" value="NADH-UBIQUINONE OXIDOREDUCTASE CHAIN 4"/>
    <property type="match status" value="1"/>
</dbReference>
<evidence type="ECO:0000256" key="10">
    <source>
        <dbReference type="RuleBase" id="RU003297"/>
    </source>
</evidence>
<accession>A2T418</accession>
<keyword evidence="10" id="KW-0249">Electron transport</keyword>
<dbReference type="GO" id="GO:0003954">
    <property type="term" value="F:NADH dehydrogenase activity"/>
    <property type="evidence" value="ECO:0007669"/>
    <property type="project" value="TreeGrafter"/>
</dbReference>
<keyword evidence="10 12" id="KW-0496">Mitochondrion</keyword>
<dbReference type="AlphaFoldDB" id="A2T418"/>
<comment type="function">
    <text evidence="1">Core subunit of the mitochondrial membrane respiratory chain NADH dehydrogenase (Complex I) that is believed to belong to the minimal assembly required for catalysis. Complex I functions in the transfer of electrons from NADH to the respiratory chain. The immediate electron acceptor for the enzyme is believed to be ubiquinone.</text>
</comment>
<feature type="transmembrane region" description="Helical" evidence="10">
    <location>
        <begin position="389"/>
        <end position="410"/>
    </location>
</feature>
<dbReference type="EC" id="7.1.1.2" evidence="4 10"/>
<sequence>MNWVLSTLLFLPPFVGVFHLLVAGSIRGSIRGRRILRIRIRRIAPGSLKRIALFWSFFSLIGTIILWLSLDQEGGLTPLMKIDWIEGPDKILPIIMGGPLVFAVDGISIYFLILTAFIVPCSILISWNSIKYLVKSFLICMLVLEFLLYAVFSVLDIFWFYILFEGVLIPMYLILGIWGSREEKMQAAYYFFFYTLIGSVIMLLCLFSLYNIHGTTDYLTLVSSNYIVPENLQERLFLGIFLAMAVKIPIFPFHIWLPKAHVEAPVAGSVLLAGILLKLGGYGLVRLSWPILPLGAQNLAPAIIAMGIIGIVYGSFGTCRQIDVKRLVAYSSVAHMGLASITLVTHDIIGLTGSIFIMLAHGIVSSLLFILVTILYDRHHTRLIKYYRGLSISMPIWATIMIMTSLANIAAPPSSGFVGEYLSILSSFNWNPMVGVFVCSGVILSAVYSFYFANRITFGVPGNLLTFSRDVNRREFYITASMVLLAFFAGVCPAFILEVIQNSLFFFAL</sequence>
<feature type="transmembrane region" description="Helical" evidence="10">
    <location>
        <begin position="190"/>
        <end position="212"/>
    </location>
</feature>
<dbReference type="GO" id="GO:0031966">
    <property type="term" value="C:mitochondrial membrane"/>
    <property type="evidence" value="ECO:0007669"/>
    <property type="project" value="UniProtKB-SubCell"/>
</dbReference>
<dbReference type="InterPro" id="IPR003918">
    <property type="entry name" value="NADH_UbQ_OxRdtase"/>
</dbReference>
<feature type="transmembrane region" description="Helical" evidence="10">
    <location>
        <begin position="291"/>
        <end position="315"/>
    </location>
</feature>
<feature type="transmembrane region" description="Helical" evidence="10">
    <location>
        <begin position="475"/>
        <end position="497"/>
    </location>
</feature>
<organism evidence="12">
    <name type="scientific">Placozoan sp. BZ10101</name>
    <dbReference type="NCBI Taxonomy" id="401703"/>
    <lineage>
        <taxon>Eukaryota</taxon>
        <taxon>Metazoa</taxon>
        <taxon>Placozoa</taxon>
    </lineage>
</organism>
<dbReference type="GO" id="GO:0042773">
    <property type="term" value="P:ATP synthesis coupled electron transport"/>
    <property type="evidence" value="ECO:0007669"/>
    <property type="project" value="InterPro"/>
</dbReference>
<feature type="transmembrane region" description="Helical" evidence="10">
    <location>
        <begin position="327"/>
        <end position="349"/>
    </location>
</feature>
<keyword evidence="7 10" id="KW-1133">Transmembrane helix</keyword>
<dbReference type="InterPro" id="IPR010227">
    <property type="entry name" value="NADH_Q_OxRdtase_chainM/4"/>
</dbReference>
<feature type="transmembrane region" description="Helical" evidence="10">
    <location>
        <begin position="158"/>
        <end position="178"/>
    </location>
</feature>
<feature type="transmembrane region" description="Helical" evidence="10">
    <location>
        <begin position="51"/>
        <end position="70"/>
    </location>
</feature>
<comment type="function">
    <text evidence="10">Core subunit of the mitochondrial membrane respiratory chain NADH dehydrogenase (Complex I) which catalyzes electron transfer from NADH through the respiratory chain, using ubiquinone as an electron acceptor. Essential for the catalytic activity and assembly of complex I.</text>
</comment>
<reference evidence="12" key="1">
    <citation type="journal article" date="2007" name="PLoS Genet.">
        <title>Comparative Genomics of Large Mitochondria in Placozoans.</title>
        <authorList>
            <person name="Signorovitch A.Y."/>
            <person name="Buss L.W."/>
            <person name="Dellaporta S.L."/>
        </authorList>
    </citation>
    <scope>NUCLEOTIDE SEQUENCE</scope>
    <source>
        <strain evidence="12">BZ10101</strain>
    </source>
</reference>
<feature type="transmembrane region" description="Helical" evidence="10">
    <location>
        <begin position="132"/>
        <end position="152"/>
    </location>
</feature>
<feature type="transmembrane region" description="Helical" evidence="10">
    <location>
        <begin position="264"/>
        <end position="285"/>
    </location>
</feature>
<evidence type="ECO:0000256" key="4">
    <source>
        <dbReference type="ARBA" id="ARBA00012944"/>
    </source>
</evidence>
<keyword evidence="10" id="KW-0830">Ubiquinone</keyword>
<feature type="transmembrane region" description="Helical" evidence="10">
    <location>
        <begin position="236"/>
        <end position="257"/>
    </location>
</feature>
<evidence type="ECO:0000256" key="1">
    <source>
        <dbReference type="ARBA" id="ARBA00003257"/>
    </source>
</evidence>
<evidence type="ECO:0000259" key="11">
    <source>
        <dbReference type="Pfam" id="PF00361"/>
    </source>
</evidence>
<gene>
    <name evidence="12" type="primary">nad4</name>
</gene>
<evidence type="ECO:0000256" key="7">
    <source>
        <dbReference type="ARBA" id="ARBA00022989"/>
    </source>
</evidence>
<feature type="transmembrane region" description="Helical" evidence="10">
    <location>
        <begin position="430"/>
        <end position="454"/>
    </location>
</feature>
<keyword evidence="8 10" id="KW-0472">Membrane</keyword>
<dbReference type="GO" id="GO:0015990">
    <property type="term" value="P:electron transport coupled proton transport"/>
    <property type="evidence" value="ECO:0007669"/>
    <property type="project" value="TreeGrafter"/>
</dbReference>
<dbReference type="Pfam" id="PF00361">
    <property type="entry name" value="Proton_antipo_M"/>
    <property type="match status" value="1"/>
</dbReference>
<dbReference type="PRINTS" id="PR01437">
    <property type="entry name" value="NUOXDRDTASE4"/>
</dbReference>
<dbReference type="GO" id="GO:0008137">
    <property type="term" value="F:NADH dehydrogenase (ubiquinone) activity"/>
    <property type="evidence" value="ECO:0007669"/>
    <property type="project" value="UniProtKB-UniRule"/>
</dbReference>
<geneLocation type="mitochondrion" evidence="12"/>
<evidence type="ECO:0000313" key="12">
    <source>
        <dbReference type="EMBL" id="ABI53766.1"/>
    </source>
</evidence>
<keyword evidence="10" id="KW-0679">Respiratory chain</keyword>
<proteinExistence type="inferred from homology"/>
<protein>
    <recommendedName>
        <fullName evidence="5 10">NADH-ubiquinone oxidoreductase chain 4</fullName>
        <ecNumber evidence="4 10">7.1.1.2</ecNumber>
    </recommendedName>
</protein>
<evidence type="ECO:0000256" key="3">
    <source>
        <dbReference type="ARBA" id="ARBA00009025"/>
    </source>
</evidence>
<keyword evidence="10" id="KW-0520">NAD</keyword>
<keyword evidence="10" id="KW-0813">Transport</keyword>
<evidence type="ECO:0000256" key="8">
    <source>
        <dbReference type="ARBA" id="ARBA00023136"/>
    </source>
</evidence>
<feature type="transmembrane region" description="Helical" evidence="10">
    <location>
        <begin position="6"/>
        <end position="30"/>
    </location>
</feature>
<dbReference type="PANTHER" id="PTHR43507:SF1">
    <property type="entry name" value="NADH-UBIQUINONE OXIDOREDUCTASE CHAIN 4"/>
    <property type="match status" value="1"/>
</dbReference>
<feature type="transmembrane region" description="Helical" evidence="10">
    <location>
        <begin position="355"/>
        <end position="377"/>
    </location>
</feature>
<comment type="similarity">
    <text evidence="3 10">Belongs to the complex I subunit 4 family.</text>
</comment>